<reference evidence="5" key="2">
    <citation type="submission" date="2020-09" db="EMBL/GenBank/DDBJ databases">
        <authorList>
            <person name="Sun Q."/>
            <person name="Zhou Y."/>
        </authorList>
    </citation>
    <scope>NUCLEOTIDE SEQUENCE</scope>
    <source>
        <strain evidence="5">CGMCC 1.12921</strain>
    </source>
</reference>
<dbReference type="PANTHER" id="PTHR45024">
    <property type="entry name" value="DEHYDROGENASES, SHORT CHAIN"/>
    <property type="match status" value="1"/>
</dbReference>
<dbReference type="InterPro" id="IPR020904">
    <property type="entry name" value="Sc_DH/Rdtase_CS"/>
</dbReference>
<dbReference type="SUPFAM" id="SSF51735">
    <property type="entry name" value="NAD(P)-binding Rossmann-fold domains"/>
    <property type="match status" value="1"/>
</dbReference>
<proteinExistence type="inferred from homology"/>
<dbReference type="EMBL" id="BMGH01000001">
    <property type="protein sequence ID" value="GGC97999.1"/>
    <property type="molecule type" value="Genomic_DNA"/>
</dbReference>
<organism evidence="5 6">
    <name type="scientific">Aquisalinus flavus</name>
    <dbReference type="NCBI Taxonomy" id="1526572"/>
    <lineage>
        <taxon>Bacteria</taxon>
        <taxon>Pseudomonadati</taxon>
        <taxon>Pseudomonadota</taxon>
        <taxon>Alphaproteobacteria</taxon>
        <taxon>Parvularculales</taxon>
        <taxon>Parvularculaceae</taxon>
        <taxon>Aquisalinus</taxon>
    </lineage>
</organism>
<dbReference type="InterPro" id="IPR002347">
    <property type="entry name" value="SDR_fam"/>
</dbReference>
<dbReference type="AlphaFoldDB" id="A0A8J2Y4N1"/>
<dbReference type="PROSITE" id="PS00061">
    <property type="entry name" value="ADH_SHORT"/>
    <property type="match status" value="1"/>
</dbReference>
<dbReference type="Gene3D" id="3.40.50.720">
    <property type="entry name" value="NAD(P)-binding Rossmann-like Domain"/>
    <property type="match status" value="1"/>
</dbReference>
<dbReference type="PANTHER" id="PTHR45024:SF2">
    <property type="entry name" value="SCP2 DOMAIN-CONTAINING PROTEIN"/>
    <property type="match status" value="1"/>
</dbReference>
<dbReference type="RefSeq" id="WP_188159587.1">
    <property type="nucleotide sequence ID" value="NZ_BMGH01000001.1"/>
</dbReference>
<keyword evidence="2" id="KW-0560">Oxidoreductase</keyword>
<evidence type="ECO:0000313" key="5">
    <source>
        <dbReference type="EMBL" id="GGC97999.1"/>
    </source>
</evidence>
<dbReference type="CDD" id="cd05353">
    <property type="entry name" value="hydroxyacyl-CoA-like_DH_SDR_c-like"/>
    <property type="match status" value="1"/>
</dbReference>
<dbReference type="GO" id="GO:0016491">
    <property type="term" value="F:oxidoreductase activity"/>
    <property type="evidence" value="ECO:0007669"/>
    <property type="project" value="UniProtKB-KW"/>
</dbReference>
<dbReference type="InterPro" id="IPR057326">
    <property type="entry name" value="KR_dom"/>
</dbReference>
<dbReference type="PRINTS" id="PR00081">
    <property type="entry name" value="GDHRDH"/>
</dbReference>
<evidence type="ECO:0000313" key="6">
    <source>
        <dbReference type="Proteomes" id="UP000613582"/>
    </source>
</evidence>
<sequence>MTDEIRFDGQVAIVTGAGGGLGRSHALELAKRGAKVVVNDLGGARDGTGASSEAALKVVEEIRMAGGEAIANGANVTNRDQVEKMVADALNEWGRVDILINNAGILRDKTFAKMDMDDFELVLDVHVTGSANCTKAVWPVMREQNYGRIMMTSSPSGLYGIFGQANYGAAKAALIGFMNALHLEGAKYNIHVNALAPTAATRMTEDLGIPDQVFEQMKPEAVTAGVIWLVSKDGPSKAILSCAAGGFARAFMAETDGVYLPPGKLSPEAVAEHWDAISDTSTINFYQDSNGPNMNFLGKIAAHQKKSGDQS</sequence>
<evidence type="ECO:0000259" key="4">
    <source>
        <dbReference type="SMART" id="SM00822"/>
    </source>
</evidence>
<evidence type="ECO:0000256" key="3">
    <source>
        <dbReference type="RuleBase" id="RU000363"/>
    </source>
</evidence>
<dbReference type="SMART" id="SM00822">
    <property type="entry name" value="PKS_KR"/>
    <property type="match status" value="1"/>
</dbReference>
<evidence type="ECO:0000256" key="2">
    <source>
        <dbReference type="ARBA" id="ARBA00023002"/>
    </source>
</evidence>
<dbReference type="InterPro" id="IPR036291">
    <property type="entry name" value="NAD(P)-bd_dom_sf"/>
</dbReference>
<dbReference type="Pfam" id="PF00106">
    <property type="entry name" value="adh_short"/>
    <property type="match status" value="1"/>
</dbReference>
<gene>
    <name evidence="5" type="ORF">GCM10011342_03650</name>
</gene>
<comment type="caution">
    <text evidence="5">The sequence shown here is derived from an EMBL/GenBank/DDBJ whole genome shotgun (WGS) entry which is preliminary data.</text>
</comment>
<comment type="similarity">
    <text evidence="1 3">Belongs to the short-chain dehydrogenases/reductases (SDR) family.</text>
</comment>
<feature type="domain" description="Ketoreductase" evidence="4">
    <location>
        <begin position="10"/>
        <end position="198"/>
    </location>
</feature>
<name>A0A8J2Y4N1_9PROT</name>
<dbReference type="Proteomes" id="UP000613582">
    <property type="component" value="Unassembled WGS sequence"/>
</dbReference>
<evidence type="ECO:0000256" key="1">
    <source>
        <dbReference type="ARBA" id="ARBA00006484"/>
    </source>
</evidence>
<accession>A0A8J2Y4N1</accession>
<reference evidence="5" key="1">
    <citation type="journal article" date="2014" name="Int. J. Syst. Evol. Microbiol.">
        <title>Complete genome sequence of Corynebacterium casei LMG S-19264T (=DSM 44701T), isolated from a smear-ripened cheese.</title>
        <authorList>
            <consortium name="US DOE Joint Genome Institute (JGI-PGF)"/>
            <person name="Walter F."/>
            <person name="Albersmeier A."/>
            <person name="Kalinowski J."/>
            <person name="Ruckert C."/>
        </authorList>
    </citation>
    <scope>NUCLEOTIDE SEQUENCE</scope>
    <source>
        <strain evidence="5">CGMCC 1.12921</strain>
    </source>
</reference>
<dbReference type="PRINTS" id="PR00080">
    <property type="entry name" value="SDRFAMILY"/>
</dbReference>
<keyword evidence="6" id="KW-1185">Reference proteome</keyword>
<dbReference type="InterPro" id="IPR051687">
    <property type="entry name" value="Peroxisomal_Beta-Oxidation"/>
</dbReference>
<protein>
    <submittedName>
        <fullName evidence="5">3-oxoacyl-ACP reductase</fullName>
    </submittedName>
</protein>